<evidence type="ECO:0000313" key="3">
    <source>
        <dbReference type="Proteomes" id="UP001226720"/>
    </source>
</evidence>
<sequence length="225" mass="25434">MIQLSVSPLITNTLPDFKIGYAIYHDIVVENSPQMVRGRYQFYQETMMMDLEETELSHFNAVAEWRSIFKQMGTDPSRYRPSSEALLRRLKKGTPLPLIHSAADINNLLSLQYKIPIGIYDLDQVEGAITIHLGDESHSYEGLNGRNVTFKNKLISSDAIGPFGSPIVDSKRTVVTENTENAIQLFYIQPSLPTIEAEKLVKASSEMFNQIHGGHYQFGVIDRIK</sequence>
<name>A0ABU0K8V4_9BACL</name>
<dbReference type="RefSeq" id="WP_301553125.1">
    <property type="nucleotide sequence ID" value="NZ_JAQRMZ010000017.1"/>
</dbReference>
<feature type="domain" description="B3/B4 tRNA-binding" evidence="1">
    <location>
        <begin position="63"/>
        <end position="209"/>
    </location>
</feature>
<accession>A0ABU0K8V4</accession>
<dbReference type="GeneID" id="301328958"/>
<dbReference type="PANTHER" id="PTHR39209:SF2">
    <property type="entry name" value="CYTOPLASMIC PROTEIN"/>
    <property type="match status" value="1"/>
</dbReference>
<dbReference type="InterPro" id="IPR020825">
    <property type="entry name" value="Phe-tRNA_synthase-like_B3/B4"/>
</dbReference>
<reference evidence="2" key="1">
    <citation type="submission" date="2023-07" db="EMBL/GenBank/DDBJ databases">
        <title>Genomic Encyclopedia of Type Strains, Phase IV (KMG-IV): sequencing the most valuable type-strain genomes for metagenomic binning, comparative biology and taxonomic classification.</title>
        <authorList>
            <person name="Goeker M."/>
        </authorList>
    </citation>
    <scope>NUCLEOTIDE SEQUENCE [LARGE SCALE GENOMIC DNA]</scope>
    <source>
        <strain evidence="2">JSM 076093</strain>
    </source>
</reference>
<dbReference type="SMART" id="SM00873">
    <property type="entry name" value="B3_4"/>
    <property type="match status" value="1"/>
</dbReference>
<keyword evidence="3" id="KW-1185">Reference proteome</keyword>
<comment type="caution">
    <text evidence="2">The sequence shown here is derived from an EMBL/GenBank/DDBJ whole genome shotgun (WGS) entry which is preliminary data.</text>
</comment>
<evidence type="ECO:0000313" key="2">
    <source>
        <dbReference type="EMBL" id="MDQ0484734.1"/>
    </source>
</evidence>
<dbReference type="Pfam" id="PF03483">
    <property type="entry name" value="B3_4"/>
    <property type="match status" value="1"/>
</dbReference>
<gene>
    <name evidence="2" type="ORF">QO000_003720</name>
</gene>
<proteinExistence type="predicted"/>
<organism evidence="2 3">
    <name type="scientific">Guptibacillus hwajinpoensis</name>
    <dbReference type="NCBI Taxonomy" id="208199"/>
    <lineage>
        <taxon>Bacteria</taxon>
        <taxon>Bacillati</taxon>
        <taxon>Bacillota</taxon>
        <taxon>Bacilli</taxon>
        <taxon>Bacillales</taxon>
        <taxon>Guptibacillaceae</taxon>
        <taxon>Guptibacillus</taxon>
    </lineage>
</organism>
<dbReference type="PANTHER" id="PTHR39209">
    <property type="match status" value="1"/>
</dbReference>
<dbReference type="SUPFAM" id="SSF56037">
    <property type="entry name" value="PheT/TilS domain"/>
    <property type="match status" value="1"/>
</dbReference>
<evidence type="ECO:0000259" key="1">
    <source>
        <dbReference type="SMART" id="SM00873"/>
    </source>
</evidence>
<dbReference type="EMBL" id="JAUSWM010000009">
    <property type="protein sequence ID" value="MDQ0484734.1"/>
    <property type="molecule type" value="Genomic_DNA"/>
</dbReference>
<protein>
    <submittedName>
        <fullName evidence="2">DNA/RNA-binding domain of Phe-tRNA-synthetase-like protein</fullName>
    </submittedName>
</protein>
<dbReference type="Proteomes" id="UP001226720">
    <property type="component" value="Unassembled WGS sequence"/>
</dbReference>
<dbReference type="Gene3D" id="3.50.40.10">
    <property type="entry name" value="Phenylalanyl-trna Synthetase, Chain B, domain 3"/>
    <property type="match status" value="1"/>
</dbReference>
<dbReference type="InterPro" id="IPR005146">
    <property type="entry name" value="B3/B4_tRNA-bd"/>
</dbReference>